<keyword evidence="10 18" id="KW-0067">ATP-binding</keyword>
<dbReference type="PANTHER" id="PTHR27002">
    <property type="entry name" value="RECEPTOR-LIKE SERINE/THREONINE-PROTEIN KINASE SD1-8"/>
    <property type="match status" value="1"/>
</dbReference>
<dbReference type="SMART" id="SM00220">
    <property type="entry name" value="S_TKc"/>
    <property type="match status" value="1"/>
</dbReference>
<dbReference type="SUPFAM" id="SSF56112">
    <property type="entry name" value="Protein kinase-like (PK-like)"/>
    <property type="match status" value="1"/>
</dbReference>
<feature type="binding site" evidence="19">
    <location>
        <position position="545"/>
    </location>
    <ligand>
        <name>ATP</name>
        <dbReference type="ChEBI" id="CHEBI:30616"/>
    </ligand>
</feature>
<keyword evidence="14" id="KW-0675">Receptor</keyword>
<feature type="domain" description="Bulb-type lectin" evidence="23">
    <location>
        <begin position="27"/>
        <end position="147"/>
    </location>
</feature>
<evidence type="ECO:0000256" key="8">
    <source>
        <dbReference type="ARBA" id="ARBA00022741"/>
    </source>
</evidence>
<dbReference type="Pfam" id="PF08276">
    <property type="entry name" value="PAN_2"/>
    <property type="match status" value="1"/>
</dbReference>
<dbReference type="Gene3D" id="1.10.510.10">
    <property type="entry name" value="Transferase(Phosphotransferase) domain 1"/>
    <property type="match status" value="1"/>
</dbReference>
<keyword evidence="15" id="KW-0325">Glycoprotein</keyword>
<keyword evidence="13" id="KW-1015">Disulfide bond</keyword>
<dbReference type="SUPFAM" id="SSF51110">
    <property type="entry name" value="alpha-D-mannose-specific plant lectins"/>
    <property type="match status" value="1"/>
</dbReference>
<dbReference type="InterPro" id="IPR000858">
    <property type="entry name" value="S_locus_glycoprot_dom"/>
</dbReference>
<dbReference type="CDD" id="cd14066">
    <property type="entry name" value="STKc_IRAK"/>
    <property type="match status" value="1"/>
</dbReference>
<dbReference type="OrthoDB" id="741567at2759"/>
<dbReference type="GO" id="GO:0048544">
    <property type="term" value="P:recognition of pollen"/>
    <property type="evidence" value="ECO:0007669"/>
    <property type="project" value="InterPro"/>
</dbReference>
<keyword evidence="7 21" id="KW-0732">Signal</keyword>
<comment type="catalytic activity">
    <reaction evidence="16 18">
        <text>L-threonyl-[protein] + ATP = O-phospho-L-threonyl-[protein] + ADP + H(+)</text>
        <dbReference type="Rhea" id="RHEA:46608"/>
        <dbReference type="Rhea" id="RHEA-COMP:11060"/>
        <dbReference type="Rhea" id="RHEA-COMP:11605"/>
        <dbReference type="ChEBI" id="CHEBI:15378"/>
        <dbReference type="ChEBI" id="CHEBI:30013"/>
        <dbReference type="ChEBI" id="CHEBI:30616"/>
        <dbReference type="ChEBI" id="CHEBI:61977"/>
        <dbReference type="ChEBI" id="CHEBI:456216"/>
        <dbReference type="EC" id="2.7.11.1"/>
    </reaction>
</comment>
<comment type="caution">
    <text evidence="25">The sequence shown here is derived from an EMBL/GenBank/DDBJ whole genome shotgun (WGS) entry which is preliminary data.</text>
</comment>
<reference evidence="25" key="1">
    <citation type="journal article" date="2022" name="Cell">
        <title>Repeat-based holocentromeres influence genome architecture and karyotype evolution.</title>
        <authorList>
            <person name="Hofstatter P.G."/>
            <person name="Thangavel G."/>
            <person name="Lux T."/>
            <person name="Neumann P."/>
            <person name="Vondrak T."/>
            <person name="Novak P."/>
            <person name="Zhang M."/>
            <person name="Costa L."/>
            <person name="Castellani M."/>
            <person name="Scott A."/>
            <person name="Toegelov H."/>
            <person name="Fuchs J."/>
            <person name="Mata-Sucre Y."/>
            <person name="Dias Y."/>
            <person name="Vanzela A.L.L."/>
            <person name="Huettel B."/>
            <person name="Almeida C.C.S."/>
            <person name="Simkova H."/>
            <person name="Souza G."/>
            <person name="Pedrosa-Harand A."/>
            <person name="Macas J."/>
            <person name="Mayer K.F.X."/>
            <person name="Houben A."/>
            <person name="Marques A."/>
        </authorList>
    </citation>
    <scope>NUCLEOTIDE SEQUENCE</scope>
    <source>
        <strain evidence="25">RhyBre1mFocal</strain>
    </source>
</reference>
<dbReference type="InterPro" id="IPR021820">
    <property type="entry name" value="S-locus_recpt_kinase_C"/>
</dbReference>
<feature type="domain" description="Protein kinase" evidence="22">
    <location>
        <begin position="517"/>
        <end position="779"/>
    </location>
</feature>
<evidence type="ECO:0000256" key="2">
    <source>
        <dbReference type="ARBA" id="ARBA00022475"/>
    </source>
</evidence>
<feature type="chain" id="PRO_5040267098" description="Receptor-like serine/threonine-protein kinase" evidence="21">
    <location>
        <begin position="27"/>
        <end position="864"/>
    </location>
</feature>
<dbReference type="FunFam" id="2.90.10.10:FF:000005">
    <property type="entry name" value="G-type lectin S-receptor-like serine/threonine-protein kinase"/>
    <property type="match status" value="1"/>
</dbReference>
<dbReference type="Gene3D" id="2.90.10.10">
    <property type="entry name" value="Bulb-type lectin domain"/>
    <property type="match status" value="1"/>
</dbReference>
<keyword evidence="6 20" id="KW-0812">Transmembrane</keyword>
<dbReference type="Pfam" id="PF07714">
    <property type="entry name" value="PK_Tyr_Ser-Thr"/>
    <property type="match status" value="1"/>
</dbReference>
<dbReference type="InterPro" id="IPR008271">
    <property type="entry name" value="Ser/Thr_kinase_AS"/>
</dbReference>
<evidence type="ECO:0000256" key="5">
    <source>
        <dbReference type="ARBA" id="ARBA00022679"/>
    </source>
</evidence>
<dbReference type="InterPro" id="IPR001480">
    <property type="entry name" value="Bulb-type_lectin_dom"/>
</dbReference>
<evidence type="ECO:0000259" key="23">
    <source>
        <dbReference type="PROSITE" id="PS50927"/>
    </source>
</evidence>
<feature type="domain" description="Apple" evidence="24">
    <location>
        <begin position="337"/>
        <end position="417"/>
    </location>
</feature>
<dbReference type="PROSITE" id="PS00108">
    <property type="entry name" value="PROTEIN_KINASE_ST"/>
    <property type="match status" value="1"/>
</dbReference>
<dbReference type="InterPro" id="IPR024171">
    <property type="entry name" value="SRK-like_kinase"/>
</dbReference>
<keyword evidence="11 20" id="KW-1133">Transmembrane helix</keyword>
<evidence type="ECO:0000256" key="4">
    <source>
        <dbReference type="ARBA" id="ARBA00022536"/>
    </source>
</evidence>
<evidence type="ECO:0000256" key="14">
    <source>
        <dbReference type="ARBA" id="ARBA00023170"/>
    </source>
</evidence>
<comment type="catalytic activity">
    <reaction evidence="17 18">
        <text>L-seryl-[protein] + ATP = O-phospho-L-seryl-[protein] + ADP + H(+)</text>
        <dbReference type="Rhea" id="RHEA:17989"/>
        <dbReference type="Rhea" id="RHEA-COMP:9863"/>
        <dbReference type="Rhea" id="RHEA-COMP:11604"/>
        <dbReference type="ChEBI" id="CHEBI:15378"/>
        <dbReference type="ChEBI" id="CHEBI:29999"/>
        <dbReference type="ChEBI" id="CHEBI:30616"/>
        <dbReference type="ChEBI" id="CHEBI:83421"/>
        <dbReference type="ChEBI" id="CHEBI:456216"/>
        <dbReference type="EC" id="2.7.11.1"/>
    </reaction>
</comment>
<evidence type="ECO:0000256" key="1">
    <source>
        <dbReference type="ARBA" id="ARBA00004251"/>
    </source>
</evidence>
<keyword evidence="26" id="KW-1185">Reference proteome</keyword>
<keyword evidence="9 18" id="KW-0418">Kinase</keyword>
<evidence type="ECO:0000256" key="9">
    <source>
        <dbReference type="ARBA" id="ARBA00022777"/>
    </source>
</evidence>
<dbReference type="Pfam" id="PF01453">
    <property type="entry name" value="B_lectin"/>
    <property type="match status" value="1"/>
</dbReference>
<evidence type="ECO:0000256" key="11">
    <source>
        <dbReference type="ARBA" id="ARBA00022989"/>
    </source>
</evidence>
<dbReference type="InterPro" id="IPR003609">
    <property type="entry name" value="Pan_app"/>
</dbReference>
<evidence type="ECO:0000313" key="26">
    <source>
        <dbReference type="Proteomes" id="UP001151287"/>
    </source>
</evidence>
<dbReference type="InterPro" id="IPR000719">
    <property type="entry name" value="Prot_kinase_dom"/>
</dbReference>
<keyword evidence="3 18" id="KW-0723">Serine/threonine-protein kinase</keyword>
<evidence type="ECO:0000256" key="21">
    <source>
        <dbReference type="SAM" id="SignalP"/>
    </source>
</evidence>
<evidence type="ECO:0000256" key="12">
    <source>
        <dbReference type="ARBA" id="ARBA00023136"/>
    </source>
</evidence>
<keyword evidence="4" id="KW-0245">EGF-like domain</keyword>
<dbReference type="GO" id="GO:0005524">
    <property type="term" value="F:ATP binding"/>
    <property type="evidence" value="ECO:0007669"/>
    <property type="project" value="UniProtKB-UniRule"/>
</dbReference>
<dbReference type="CDD" id="cd01098">
    <property type="entry name" value="PAN_AP_plant"/>
    <property type="match status" value="1"/>
</dbReference>
<dbReference type="Pfam" id="PF11883">
    <property type="entry name" value="DUF3403"/>
    <property type="match status" value="1"/>
</dbReference>
<evidence type="ECO:0000256" key="10">
    <source>
        <dbReference type="ARBA" id="ARBA00022840"/>
    </source>
</evidence>
<dbReference type="SMART" id="SM00108">
    <property type="entry name" value="B_lectin"/>
    <property type="match status" value="1"/>
</dbReference>
<evidence type="ECO:0000256" key="7">
    <source>
        <dbReference type="ARBA" id="ARBA00022729"/>
    </source>
</evidence>
<dbReference type="FunFam" id="3.30.200.20:FF:000195">
    <property type="entry name" value="G-type lectin S-receptor-like serine/threonine-protein kinase"/>
    <property type="match status" value="1"/>
</dbReference>
<comment type="subcellular location">
    <subcellularLocation>
        <location evidence="1">Cell membrane</location>
        <topology evidence="1">Single-pass type I membrane protein</topology>
    </subcellularLocation>
</comment>
<proteinExistence type="inferred from homology"/>
<dbReference type="InterPro" id="IPR001245">
    <property type="entry name" value="Ser-Thr/Tyr_kinase_cat_dom"/>
</dbReference>
<accession>A0A9Q0CVS0</accession>
<dbReference type="InterPro" id="IPR011009">
    <property type="entry name" value="Kinase-like_dom_sf"/>
</dbReference>
<evidence type="ECO:0000256" key="13">
    <source>
        <dbReference type="ARBA" id="ARBA00023157"/>
    </source>
</evidence>
<gene>
    <name evidence="25" type="ORF">LUZ63_000569</name>
</gene>
<dbReference type="InterPro" id="IPR036426">
    <property type="entry name" value="Bulb-type_lectin_dom_sf"/>
</dbReference>
<dbReference type="PIRSF" id="PIRSF000641">
    <property type="entry name" value="SRK"/>
    <property type="match status" value="1"/>
</dbReference>
<evidence type="ECO:0000256" key="19">
    <source>
        <dbReference type="PROSITE-ProRule" id="PRU10141"/>
    </source>
</evidence>
<dbReference type="CDD" id="cd00028">
    <property type="entry name" value="B_lectin"/>
    <property type="match status" value="1"/>
</dbReference>
<evidence type="ECO:0000256" key="17">
    <source>
        <dbReference type="ARBA" id="ARBA00048679"/>
    </source>
</evidence>
<dbReference type="Gene3D" id="3.30.200.20">
    <property type="entry name" value="Phosphorylase Kinase, domain 1"/>
    <property type="match status" value="1"/>
</dbReference>
<dbReference type="SMART" id="SM00473">
    <property type="entry name" value="PAN_AP"/>
    <property type="match status" value="1"/>
</dbReference>
<organism evidence="25 26">
    <name type="scientific">Rhynchospora breviuscula</name>
    <dbReference type="NCBI Taxonomy" id="2022672"/>
    <lineage>
        <taxon>Eukaryota</taxon>
        <taxon>Viridiplantae</taxon>
        <taxon>Streptophyta</taxon>
        <taxon>Embryophyta</taxon>
        <taxon>Tracheophyta</taxon>
        <taxon>Spermatophyta</taxon>
        <taxon>Magnoliopsida</taxon>
        <taxon>Liliopsida</taxon>
        <taxon>Poales</taxon>
        <taxon>Cyperaceae</taxon>
        <taxon>Cyperoideae</taxon>
        <taxon>Rhynchosporeae</taxon>
        <taxon>Rhynchospora</taxon>
    </lineage>
</organism>
<dbReference type="PROSITE" id="PS00107">
    <property type="entry name" value="PROTEIN_KINASE_ATP"/>
    <property type="match status" value="1"/>
</dbReference>
<keyword evidence="12 20" id="KW-0472">Membrane</keyword>
<dbReference type="EC" id="2.7.11.1" evidence="18"/>
<dbReference type="Proteomes" id="UP001151287">
    <property type="component" value="Unassembled WGS sequence"/>
</dbReference>
<dbReference type="PROSITE" id="PS50927">
    <property type="entry name" value="BULB_LECTIN"/>
    <property type="match status" value="1"/>
</dbReference>
<evidence type="ECO:0000256" key="15">
    <source>
        <dbReference type="ARBA" id="ARBA00023180"/>
    </source>
</evidence>
<sequence>MKKWPPLRLLPPLLLTFFSLFSFSTCRDTITINSSLSAQETLVSSGGVFTLGFFPANKYKYLGIWYTKISKQTIVWVANRDSPINDTSSVLTISSNRSNLLLQSSSNNVLWSTSISANLVNPVAQLLDSGNFVLMENNTDKIVWQSFDHPTDTALPGMKVGFISGQYRNLVSWSGSDDPSSSNYKFSLRLSGFPEFFLLDGLKPVGRNGPWVGDHFSTEPAVVNNGTFTSEYVSNDNETYYTYYVNNPSIMSRVVVNQSTIKRYVADTSGSNWTLYWTFPSDQCDNYGQCGSNALCNTYTSTVPDCTCLTGFQPESEKDWKLRDTSAGCIRQVELNCTSDGFITINNAKLPDTTNATVDTTIGLEECRNRCLMNCSCTGYANSDTLNGGSGCVTWVGDLVDLRQFTRGAQDFYYRVAGSQVPVTSTKKNRNTGIIVTCVVLGLLFLASTVYLIHKKLRKNHENVAYMQRQRQISFESERPLALVRDKAREEGLSTDGNDIVLRVFHASVISAATNNFALANKLGEGGFGTVFKGELEGGQQIAVKRLSKFSTQGLGEFKNEVILIAKLQHVNLVRLLGCSIEGEERMLVYEYMENKSLDTIIFYKARSSQLNWHKRFEIIKGIARGVLYLHEDSRFRIIHRDLKTSNVLLDDNMNPKISDFGIARIFGGDEKKSHTNRVVGTYGYMSPEYAMDGVFSVKSDVFSFGVLVLEIISGKKNRGIFSVEPSLNLLSYVSVLFNIHLFFSTIKANFITNYLEYNSKIILQAWTLWKEGKALELLDSSISSNSNNNLQVMRCIQVGLLCVQDRQEDRPHMSEVVLMLNSLNTSLTEPKQPVYFSVRDASNMESSSSCTVSDMTVTVIEPR</sequence>
<dbReference type="EMBL" id="JAMQYH010000001">
    <property type="protein sequence ID" value="KAJ1700790.1"/>
    <property type="molecule type" value="Genomic_DNA"/>
</dbReference>
<feature type="transmembrane region" description="Helical" evidence="20">
    <location>
        <begin position="433"/>
        <end position="453"/>
    </location>
</feature>
<keyword evidence="2" id="KW-1003">Cell membrane</keyword>
<evidence type="ECO:0000256" key="18">
    <source>
        <dbReference type="PIRNR" id="PIRNR000641"/>
    </source>
</evidence>
<evidence type="ECO:0000256" key="6">
    <source>
        <dbReference type="ARBA" id="ARBA00022692"/>
    </source>
</evidence>
<keyword evidence="8 18" id="KW-0547">Nucleotide-binding</keyword>
<dbReference type="PROSITE" id="PS50948">
    <property type="entry name" value="PAN"/>
    <property type="match status" value="1"/>
</dbReference>
<comment type="similarity">
    <text evidence="18">Belongs to the protein kinase superfamily. Ser/Thr protein kinase family.</text>
</comment>
<dbReference type="GO" id="GO:0005886">
    <property type="term" value="C:plasma membrane"/>
    <property type="evidence" value="ECO:0007669"/>
    <property type="project" value="UniProtKB-SubCell"/>
</dbReference>
<dbReference type="AlphaFoldDB" id="A0A9Q0CVS0"/>
<evidence type="ECO:0000256" key="20">
    <source>
        <dbReference type="SAM" id="Phobius"/>
    </source>
</evidence>
<dbReference type="Pfam" id="PF00954">
    <property type="entry name" value="S_locus_glycop"/>
    <property type="match status" value="1"/>
</dbReference>
<name>A0A9Q0CVS0_9POAL</name>
<protein>
    <recommendedName>
        <fullName evidence="18">Receptor-like serine/threonine-protein kinase</fullName>
        <ecNumber evidence="18">2.7.11.1</ecNumber>
    </recommendedName>
</protein>
<dbReference type="GO" id="GO:0004674">
    <property type="term" value="F:protein serine/threonine kinase activity"/>
    <property type="evidence" value="ECO:0007669"/>
    <property type="project" value="UniProtKB-KW"/>
</dbReference>
<keyword evidence="5 18" id="KW-0808">Transferase</keyword>
<dbReference type="PANTHER" id="PTHR27002:SF616">
    <property type="entry name" value="RECEPTOR-LIKE SERINE_THREONINE-PROTEIN KINASE"/>
    <property type="match status" value="1"/>
</dbReference>
<evidence type="ECO:0000256" key="16">
    <source>
        <dbReference type="ARBA" id="ARBA00047899"/>
    </source>
</evidence>
<dbReference type="InterPro" id="IPR017441">
    <property type="entry name" value="Protein_kinase_ATP_BS"/>
</dbReference>
<evidence type="ECO:0000256" key="3">
    <source>
        <dbReference type="ARBA" id="ARBA00022527"/>
    </source>
</evidence>
<dbReference type="GO" id="GO:0051707">
    <property type="term" value="P:response to other organism"/>
    <property type="evidence" value="ECO:0007669"/>
    <property type="project" value="UniProtKB-ARBA"/>
</dbReference>
<feature type="signal peptide" evidence="21">
    <location>
        <begin position="1"/>
        <end position="26"/>
    </location>
</feature>
<dbReference type="PROSITE" id="PS50011">
    <property type="entry name" value="PROTEIN_KINASE_DOM"/>
    <property type="match status" value="1"/>
</dbReference>
<evidence type="ECO:0000259" key="22">
    <source>
        <dbReference type="PROSITE" id="PS50011"/>
    </source>
</evidence>
<evidence type="ECO:0000313" key="25">
    <source>
        <dbReference type="EMBL" id="KAJ1700790.1"/>
    </source>
</evidence>
<evidence type="ECO:0000259" key="24">
    <source>
        <dbReference type="PROSITE" id="PS50948"/>
    </source>
</evidence>